<protein>
    <recommendedName>
        <fullName evidence="3">HAT C-terminal dimerisation domain-containing protein</fullName>
    </recommendedName>
</protein>
<accession>A0AAE1DZX9</accession>
<proteinExistence type="predicted"/>
<dbReference type="EMBL" id="JAWDGP010001711">
    <property type="protein sequence ID" value="KAK3788927.1"/>
    <property type="molecule type" value="Genomic_DNA"/>
</dbReference>
<evidence type="ECO:0000313" key="1">
    <source>
        <dbReference type="EMBL" id="KAK3788927.1"/>
    </source>
</evidence>
<keyword evidence="2" id="KW-1185">Reference proteome</keyword>
<gene>
    <name evidence="1" type="ORF">RRG08_010176</name>
</gene>
<evidence type="ECO:0000313" key="2">
    <source>
        <dbReference type="Proteomes" id="UP001283361"/>
    </source>
</evidence>
<dbReference type="Proteomes" id="UP001283361">
    <property type="component" value="Unassembled WGS sequence"/>
</dbReference>
<name>A0AAE1DZX9_9GAST</name>
<evidence type="ECO:0008006" key="3">
    <source>
        <dbReference type="Google" id="ProtNLM"/>
    </source>
</evidence>
<organism evidence="1 2">
    <name type="scientific">Elysia crispata</name>
    <name type="common">lettuce slug</name>
    <dbReference type="NCBI Taxonomy" id="231223"/>
    <lineage>
        <taxon>Eukaryota</taxon>
        <taxon>Metazoa</taxon>
        <taxon>Spiralia</taxon>
        <taxon>Lophotrochozoa</taxon>
        <taxon>Mollusca</taxon>
        <taxon>Gastropoda</taxon>
        <taxon>Heterobranchia</taxon>
        <taxon>Euthyneura</taxon>
        <taxon>Panpulmonata</taxon>
        <taxon>Sacoglossa</taxon>
        <taxon>Placobranchoidea</taxon>
        <taxon>Plakobranchidae</taxon>
        <taxon>Elysia</taxon>
    </lineage>
</organism>
<sequence>MNESFLNFNKLSDRLDCLSYNSMNNQPQYAKAWTIVKDLLLLSHGQASVERGFSINKECSDVNLSEKSLVARRQIKDHFNSIGDLKNMVISKSCLLLLVGPGRNTTST</sequence>
<reference evidence="1" key="1">
    <citation type="journal article" date="2023" name="G3 (Bethesda)">
        <title>A reference genome for the long-term kleptoplast-retaining sea slug Elysia crispata morphotype clarki.</title>
        <authorList>
            <person name="Eastman K.E."/>
            <person name="Pendleton A.L."/>
            <person name="Shaikh M.A."/>
            <person name="Suttiyut T."/>
            <person name="Ogas R."/>
            <person name="Tomko P."/>
            <person name="Gavelis G."/>
            <person name="Widhalm J.R."/>
            <person name="Wisecaver J.H."/>
        </authorList>
    </citation>
    <scope>NUCLEOTIDE SEQUENCE</scope>
    <source>
        <strain evidence="1">ECLA1</strain>
    </source>
</reference>
<dbReference type="AlphaFoldDB" id="A0AAE1DZX9"/>
<comment type="caution">
    <text evidence="1">The sequence shown here is derived from an EMBL/GenBank/DDBJ whole genome shotgun (WGS) entry which is preliminary data.</text>
</comment>